<dbReference type="InterPro" id="IPR015500">
    <property type="entry name" value="Peptidase_S8_subtilisin-rel"/>
</dbReference>
<comment type="caution">
    <text evidence="4">The sequence shown here is derived from an EMBL/GenBank/DDBJ whole genome shotgun (WGS) entry which is preliminary data.</text>
</comment>
<dbReference type="PROSITE" id="PS51892">
    <property type="entry name" value="SUBTILASE"/>
    <property type="match status" value="1"/>
</dbReference>
<dbReference type="Pfam" id="PF00082">
    <property type="entry name" value="Peptidase_S8"/>
    <property type="match status" value="1"/>
</dbReference>
<gene>
    <name evidence="4" type="ORF">FKV24_018990</name>
</gene>
<keyword evidence="1" id="KW-0645">Protease</keyword>
<dbReference type="GO" id="GO:0004252">
    <property type="term" value="F:serine-type endopeptidase activity"/>
    <property type="evidence" value="ECO:0007669"/>
    <property type="project" value="UniProtKB-UniRule"/>
</dbReference>
<dbReference type="PANTHER" id="PTHR42884">
    <property type="entry name" value="PROPROTEIN CONVERTASE SUBTILISIN/KEXIN-RELATED"/>
    <property type="match status" value="1"/>
</dbReference>
<accession>A0A507ZR51</accession>
<dbReference type="InterPro" id="IPR036852">
    <property type="entry name" value="Peptidase_S8/S53_dom_sf"/>
</dbReference>
<keyword evidence="1" id="KW-0378">Hydrolase</keyword>
<keyword evidence="1" id="KW-0720">Serine protease</keyword>
<comment type="similarity">
    <text evidence="1">Belongs to the peptidase S8 family.</text>
</comment>
<dbReference type="PANTHER" id="PTHR42884:SF14">
    <property type="entry name" value="NEUROENDOCRINE CONVERTASE 1"/>
    <property type="match status" value="1"/>
</dbReference>
<evidence type="ECO:0000256" key="2">
    <source>
        <dbReference type="SAM" id="MobiDB-lite"/>
    </source>
</evidence>
<dbReference type="EMBL" id="VICD02000347">
    <property type="protein sequence ID" value="KAB8161354.1"/>
    <property type="molecule type" value="Genomic_DNA"/>
</dbReference>
<dbReference type="SUPFAM" id="SSF52743">
    <property type="entry name" value="Subtilisin-like"/>
    <property type="match status" value="1"/>
</dbReference>
<dbReference type="Gene3D" id="3.40.50.200">
    <property type="entry name" value="Peptidase S8/S53 domain"/>
    <property type="match status" value="1"/>
</dbReference>
<evidence type="ECO:0000313" key="4">
    <source>
        <dbReference type="EMBL" id="KAB8161354.1"/>
    </source>
</evidence>
<name>A0A507ZR51_9GAMM</name>
<feature type="active site" description="Charge relay system" evidence="1">
    <location>
        <position position="336"/>
    </location>
</feature>
<evidence type="ECO:0000256" key="1">
    <source>
        <dbReference type="PROSITE-ProRule" id="PRU01240"/>
    </source>
</evidence>
<dbReference type="GO" id="GO:0016020">
    <property type="term" value="C:membrane"/>
    <property type="evidence" value="ECO:0007669"/>
    <property type="project" value="TreeGrafter"/>
</dbReference>
<dbReference type="PROSITE" id="PS00138">
    <property type="entry name" value="SUBTILASE_SER"/>
    <property type="match status" value="1"/>
</dbReference>
<evidence type="ECO:0000313" key="5">
    <source>
        <dbReference type="Proteomes" id="UP000320431"/>
    </source>
</evidence>
<dbReference type="InterPro" id="IPR023828">
    <property type="entry name" value="Peptidase_S8_Ser-AS"/>
</dbReference>
<dbReference type="PRINTS" id="PR00723">
    <property type="entry name" value="SUBTILISIN"/>
</dbReference>
<dbReference type="Proteomes" id="UP000320431">
    <property type="component" value="Unassembled WGS sequence"/>
</dbReference>
<feature type="domain" description="Peptidase S8/S53" evidence="3">
    <location>
        <begin position="329"/>
        <end position="601"/>
    </location>
</feature>
<dbReference type="InterPro" id="IPR000209">
    <property type="entry name" value="Peptidase_S8/S53_dom"/>
</dbReference>
<feature type="active site" description="Charge relay system" evidence="1">
    <location>
        <position position="563"/>
    </location>
</feature>
<dbReference type="InterPro" id="IPR013783">
    <property type="entry name" value="Ig-like_fold"/>
</dbReference>
<protein>
    <submittedName>
        <fullName evidence="4">S8 family serine peptidase</fullName>
    </submittedName>
</protein>
<dbReference type="GO" id="GO:0016485">
    <property type="term" value="P:protein processing"/>
    <property type="evidence" value="ECO:0007669"/>
    <property type="project" value="TreeGrafter"/>
</dbReference>
<sequence length="988" mass="105867">MATKAARTRKQDRPAAPVRVSVHDSNGSPWNKKAEVELTSGKTRIALERVKDTATFEGQVAPGSYRLQVKATGMVAPERTIAVAPTGKTASVYLGKRGWPFYRYGENVVPFEPREDLIAVGFDSRAPDPKRGRELFNEVVKKLGLKPVELKTEEETHPSMAAGGAIWLFQLGARGDRARTEAGLRRMLGEDARIGMPIDLTRRQVKVLDRRFVVRFRDHLRPQDIEALVEKAKARILRGFLQAGNARLIEFGGGAYQEHLKIIEAWHEQGLLVYGEPDLIAEIVDDAFPADPPDDPTYASQANLTLQNVDDAWQFLNGISANLTLGSPAVYVATLDRGIDTDHPDIGGNLTDGTAQLAQCYDFEGLRPCTTPGYTPDTSHGMGVYGIVAARTDNANDIAGIAPNTHQIGLERPLALGGVNYADALLWAAGFTTGNTSTGWPAEPINPAADIISCSHGVNGLALSGLMDDTLTFLSVYGRGGKGTLMIYSAGNNATPQQITGYRVWAAHPRTLAISNSNQPDGMGVERLNNTSNFGPEIDICAQGNGAPSLNHTGGEQTFGGTSAAAPTVAAAAALMLSVEPDLTWVDLRDLLRNTAVVIDGANADPVGQWSGGFSWWYGFGRLDVNAAVQGANAFDPGTVNLVVRDNLADDGSLVPTGGTFWRSPDLWVRQDNPATDPIGDPAYGANPPNQPADAGTDNWVRVRVRNAGSANSANAFVRVYLTHFAGTQFVYPGDYIPSINSGDPIPSPLVQGTYLLGEQAIASLAAGATTILDFPWPAALVPPEFVGGTRWHPCLLAEVSPHTGPTPSGNLVVDNTNLAQRNVTVDYSDDDGAEHEMTGMIGAESDDSRIRRIVVARGNLPKRARIWVRFLDPKVERAVIRALGDAAKRPVPPQDGHESCCCAPADRRPPASDVRVETVDGRKRFLLGSGSRLILDVPMVGGMLTPVVLGAQLPKGTLSGAREVALIEQDTDGRSLGAFSLELRKRQ</sequence>
<feature type="region of interest" description="Disordered" evidence="2">
    <location>
        <begin position="1"/>
        <end position="30"/>
    </location>
</feature>
<feature type="compositionally biased region" description="Basic residues" evidence="2">
    <location>
        <begin position="1"/>
        <end position="10"/>
    </location>
</feature>
<feature type="active site" description="Charge relay system" evidence="1">
    <location>
        <position position="380"/>
    </location>
</feature>
<organism evidence="4 5">
    <name type="scientific">Marilutibacter maris</name>
    <dbReference type="NCBI Taxonomy" id="1605891"/>
    <lineage>
        <taxon>Bacteria</taxon>
        <taxon>Pseudomonadati</taxon>
        <taxon>Pseudomonadota</taxon>
        <taxon>Gammaproteobacteria</taxon>
        <taxon>Lysobacterales</taxon>
        <taxon>Lysobacteraceae</taxon>
        <taxon>Marilutibacter</taxon>
    </lineage>
</organism>
<evidence type="ECO:0000259" key="3">
    <source>
        <dbReference type="Pfam" id="PF00082"/>
    </source>
</evidence>
<dbReference type="AlphaFoldDB" id="A0A507ZR51"/>
<proteinExistence type="inferred from homology"/>
<dbReference type="RefSeq" id="WP_141483506.1">
    <property type="nucleotide sequence ID" value="NZ_VICD02000347.1"/>
</dbReference>
<reference evidence="4 5" key="1">
    <citation type="submission" date="2019-10" db="EMBL/GenBank/DDBJ databases">
        <title>Lysobacter alkalisoli sp. nov., isolated from saline-alkaline soil.</title>
        <authorList>
            <person name="Sun J.-Q."/>
        </authorList>
    </citation>
    <scope>NUCLEOTIDE SEQUENCE [LARGE SCALE GENOMIC DNA]</scope>
    <source>
        <strain evidence="4 5">KCTC 42381</strain>
    </source>
</reference>
<dbReference type="Gene3D" id="2.60.40.10">
    <property type="entry name" value="Immunoglobulins"/>
    <property type="match status" value="1"/>
</dbReference>